<keyword evidence="2" id="KW-0802">TPR repeat</keyword>
<dbReference type="PROSITE" id="PS50042">
    <property type="entry name" value="CNMP_BINDING_3"/>
    <property type="match status" value="1"/>
</dbReference>
<dbReference type="InterPro" id="IPR014710">
    <property type="entry name" value="RmlC-like_jellyroll"/>
</dbReference>
<protein>
    <recommendedName>
        <fullName evidence="4">Cyclic nucleotide-binding domain-containing protein</fullName>
    </recommendedName>
</protein>
<evidence type="ECO:0000313" key="6">
    <source>
        <dbReference type="Proteomes" id="UP000237350"/>
    </source>
</evidence>
<dbReference type="CDD" id="cd00038">
    <property type="entry name" value="CAP_ED"/>
    <property type="match status" value="1"/>
</dbReference>
<dbReference type="Pfam" id="PF00027">
    <property type="entry name" value="cNMP_binding"/>
    <property type="match status" value="1"/>
</dbReference>
<name>A0A2S4JG92_9SPIO</name>
<accession>A0A2S4JG92</accession>
<dbReference type="Gene3D" id="2.60.120.10">
    <property type="entry name" value="Jelly Rolls"/>
    <property type="match status" value="1"/>
</dbReference>
<dbReference type="RefSeq" id="WP_181015612.1">
    <property type="nucleotide sequence ID" value="NZ_LPWH01000122.1"/>
</dbReference>
<reference evidence="6" key="1">
    <citation type="submission" date="2015-12" db="EMBL/GenBank/DDBJ databases">
        <authorList>
            <person name="Lodha T.D."/>
            <person name="Chintalapati S."/>
            <person name="Chintalapati V.R."/>
            <person name="Sravanthi T."/>
        </authorList>
    </citation>
    <scope>NUCLEOTIDE SEQUENCE [LARGE SCALE GENOMIC DNA]</scope>
    <source>
        <strain evidence="6">JC133</strain>
    </source>
</reference>
<dbReference type="InterPro" id="IPR039565">
    <property type="entry name" value="BamD-like"/>
</dbReference>
<evidence type="ECO:0000256" key="3">
    <source>
        <dbReference type="SAM" id="MobiDB-lite"/>
    </source>
</evidence>
<dbReference type="InterPro" id="IPR018490">
    <property type="entry name" value="cNMP-bd_dom_sf"/>
</dbReference>
<dbReference type="EMBL" id="LPWH01000122">
    <property type="protein sequence ID" value="POQ98475.1"/>
    <property type="molecule type" value="Genomic_DNA"/>
</dbReference>
<dbReference type="Gene3D" id="1.25.40.10">
    <property type="entry name" value="Tetratricopeptide repeat domain"/>
    <property type="match status" value="1"/>
</dbReference>
<gene>
    <name evidence="5" type="ORF">AU468_12845</name>
</gene>
<dbReference type="SUPFAM" id="SSF51206">
    <property type="entry name" value="cAMP-binding domain-like"/>
    <property type="match status" value="1"/>
</dbReference>
<dbReference type="PROSITE" id="PS50005">
    <property type="entry name" value="TPR"/>
    <property type="match status" value="2"/>
</dbReference>
<proteinExistence type="predicted"/>
<sequence>MPKSVRYKASSVVYFHGDTDERIYILKSGRVVLRSQDIETGQEIHDLVTTGEFFGVRSALGRYPREEDALVSTDAELIQFSVTEFEQVVSANTRIIVKMLKVFSSQLRRIHGKVSSMLKQQDTMDPEEGLHNSALFYYSTRRFDHARYIWSRYQELYPRGRYLEEARKNLERMGHGEASAVEAEASLRGDLSASPGGSRKSSVDNRPESPSKLFFEGERAFSRDDFEGAIEHFQRLLSAYPDDEEYALKAKIELGRSYFGKGDYAATVRHFSRLVQAVPRLPQMAEVLYYVGASYARNGNGDKAKAFLGKARSSGEDDPALVRRIDRALKDMEG</sequence>
<dbReference type="InterPro" id="IPR000595">
    <property type="entry name" value="cNMP-bd_dom"/>
</dbReference>
<feature type="domain" description="Cyclic nucleotide-binding" evidence="4">
    <location>
        <begin position="1"/>
        <end position="106"/>
    </location>
</feature>
<dbReference type="Pfam" id="PF13525">
    <property type="entry name" value="YfiO"/>
    <property type="match status" value="1"/>
</dbReference>
<keyword evidence="1" id="KW-0732">Signal</keyword>
<feature type="repeat" description="TPR" evidence="2">
    <location>
        <begin position="210"/>
        <end position="243"/>
    </location>
</feature>
<dbReference type="Proteomes" id="UP000237350">
    <property type="component" value="Unassembled WGS sequence"/>
</dbReference>
<dbReference type="SUPFAM" id="SSF48452">
    <property type="entry name" value="TPR-like"/>
    <property type="match status" value="1"/>
</dbReference>
<evidence type="ECO:0000256" key="2">
    <source>
        <dbReference type="PROSITE-ProRule" id="PRU00339"/>
    </source>
</evidence>
<dbReference type="AlphaFoldDB" id="A0A2S4JG92"/>
<feature type="region of interest" description="Disordered" evidence="3">
    <location>
        <begin position="184"/>
        <end position="211"/>
    </location>
</feature>
<organism evidence="5 6">
    <name type="scientific">Alkalispirochaeta sphaeroplastigenens</name>
    <dbReference type="NCBI Taxonomy" id="1187066"/>
    <lineage>
        <taxon>Bacteria</taxon>
        <taxon>Pseudomonadati</taxon>
        <taxon>Spirochaetota</taxon>
        <taxon>Spirochaetia</taxon>
        <taxon>Spirochaetales</taxon>
        <taxon>Spirochaetaceae</taxon>
        <taxon>Alkalispirochaeta</taxon>
    </lineage>
</organism>
<keyword evidence="6" id="KW-1185">Reference proteome</keyword>
<dbReference type="InterPro" id="IPR019734">
    <property type="entry name" value="TPR_rpt"/>
</dbReference>
<evidence type="ECO:0000256" key="1">
    <source>
        <dbReference type="ARBA" id="ARBA00022729"/>
    </source>
</evidence>
<dbReference type="InterPro" id="IPR011990">
    <property type="entry name" value="TPR-like_helical_dom_sf"/>
</dbReference>
<feature type="repeat" description="TPR" evidence="2">
    <location>
        <begin position="248"/>
        <end position="281"/>
    </location>
</feature>
<comment type="caution">
    <text evidence="5">The sequence shown here is derived from an EMBL/GenBank/DDBJ whole genome shotgun (WGS) entry which is preliminary data.</text>
</comment>
<feature type="compositionally biased region" description="Basic and acidic residues" evidence="3">
    <location>
        <begin position="201"/>
        <end position="211"/>
    </location>
</feature>
<evidence type="ECO:0000313" key="5">
    <source>
        <dbReference type="EMBL" id="POQ98475.1"/>
    </source>
</evidence>
<dbReference type="SMART" id="SM00028">
    <property type="entry name" value="TPR"/>
    <property type="match status" value="3"/>
</dbReference>
<evidence type="ECO:0000259" key="4">
    <source>
        <dbReference type="PROSITE" id="PS50042"/>
    </source>
</evidence>